<evidence type="ECO:0000313" key="2">
    <source>
        <dbReference type="EMBL" id="CAB3362266.1"/>
    </source>
</evidence>
<feature type="region of interest" description="Disordered" evidence="1">
    <location>
        <begin position="1"/>
        <end position="73"/>
    </location>
</feature>
<dbReference type="EMBL" id="CADEPI010000008">
    <property type="protein sequence ID" value="CAB3362266.1"/>
    <property type="molecule type" value="Genomic_DNA"/>
</dbReference>
<comment type="caution">
    <text evidence="2">The sequence shown here is derived from an EMBL/GenBank/DDBJ whole genome shotgun (WGS) entry which is preliminary data.</text>
</comment>
<proteinExistence type="predicted"/>
<dbReference type="Proteomes" id="UP000494165">
    <property type="component" value="Unassembled WGS sequence"/>
</dbReference>
<organism evidence="2 3">
    <name type="scientific">Cloeon dipterum</name>
    <dbReference type="NCBI Taxonomy" id="197152"/>
    <lineage>
        <taxon>Eukaryota</taxon>
        <taxon>Metazoa</taxon>
        <taxon>Ecdysozoa</taxon>
        <taxon>Arthropoda</taxon>
        <taxon>Hexapoda</taxon>
        <taxon>Insecta</taxon>
        <taxon>Pterygota</taxon>
        <taxon>Palaeoptera</taxon>
        <taxon>Ephemeroptera</taxon>
        <taxon>Pisciforma</taxon>
        <taxon>Baetidae</taxon>
        <taxon>Cloeon</taxon>
    </lineage>
</organism>
<gene>
    <name evidence="2" type="ORF">CLODIP_2_CD05070</name>
</gene>
<evidence type="ECO:0000313" key="3">
    <source>
        <dbReference type="Proteomes" id="UP000494165"/>
    </source>
</evidence>
<name>A0A8S1BS26_9INSE</name>
<protein>
    <submittedName>
        <fullName evidence="2">Uncharacterized protein</fullName>
    </submittedName>
</protein>
<keyword evidence="3" id="KW-1185">Reference proteome</keyword>
<dbReference type="AlphaFoldDB" id="A0A8S1BS26"/>
<sequence length="136" mass="14575">MDEAGLSGSIPNKRQERKKRRRASGGQKTSRGSPLHPSRPLPGRLEEGGELKAAHKASCATPQMPRTQKQHGHPRLYATFALVTEATAQLVGRGAKDGCDTWRLQSALPRPPLCSADNLLVAVRPGHPLTLGCCPA</sequence>
<accession>A0A8S1BS26</accession>
<feature type="compositionally biased region" description="Basic and acidic residues" evidence="1">
    <location>
        <begin position="44"/>
        <end position="53"/>
    </location>
</feature>
<evidence type="ECO:0000256" key="1">
    <source>
        <dbReference type="SAM" id="MobiDB-lite"/>
    </source>
</evidence>
<reference evidence="2 3" key="1">
    <citation type="submission" date="2020-04" db="EMBL/GenBank/DDBJ databases">
        <authorList>
            <person name="Alioto T."/>
            <person name="Alioto T."/>
            <person name="Gomez Garrido J."/>
        </authorList>
    </citation>
    <scope>NUCLEOTIDE SEQUENCE [LARGE SCALE GENOMIC DNA]</scope>
</reference>